<dbReference type="EMBL" id="CP011412">
    <property type="protein sequence ID" value="AKH21048.1"/>
    <property type="molecule type" value="Genomic_DNA"/>
</dbReference>
<dbReference type="NCBIfam" id="NF008159">
    <property type="entry name" value="PRK10911.1"/>
    <property type="match status" value="1"/>
</dbReference>
<evidence type="ECO:0000256" key="6">
    <source>
        <dbReference type="ARBA" id="ARBA00023049"/>
    </source>
</evidence>
<dbReference type="GO" id="GO:0005829">
    <property type="term" value="C:cytosol"/>
    <property type="evidence" value="ECO:0007669"/>
    <property type="project" value="UniProtKB-ARBA"/>
</dbReference>
<evidence type="ECO:0000313" key="12">
    <source>
        <dbReference type="EMBL" id="AKH21048.1"/>
    </source>
</evidence>
<evidence type="ECO:0000256" key="4">
    <source>
        <dbReference type="ARBA" id="ARBA00022801"/>
    </source>
</evidence>
<evidence type="ECO:0000313" key="13">
    <source>
        <dbReference type="Proteomes" id="UP000034410"/>
    </source>
</evidence>
<name>A0A0F7K280_9GAMM</name>
<feature type="domain" description="Peptidase M3A/M3B catalytic" evidence="10">
    <location>
        <begin position="220"/>
        <end position="674"/>
    </location>
</feature>
<dbReference type="AlphaFoldDB" id="A0A0F7K280"/>
<dbReference type="Gene3D" id="1.20.1050.40">
    <property type="entry name" value="Endopeptidase. Chain P, domain 1"/>
    <property type="match status" value="1"/>
</dbReference>
<keyword evidence="13" id="KW-1185">Reference proteome</keyword>
<sequence>MDNPLLNLEGLPPFSKIRAEHVEPAIDQLLADSRALTKKLLAQTPPFTWANLVEPLEIMEDRLNRTWSPVSHLNSVLNSDELRQAYNACLPKLSDYGTEMGQNAELFAAYKAVYEQDSSLDGAQRKLLENALRDFHLSGVDLPADKKQRFKEISQELSSLTSKYSENVLDATNAWSKLISDPDQLAGLPQSALDLAHQTAEQRGQSGWMLTLDFPSYMPVMTYADNRELRRELYEAYATRASDQGPDAGKWDNSEVMEQILRLRHEQSQILGFDNYAERSMARKMAPGTDRVIEFLTDLAERSKPQAERELAELQAFAREQHGVTELEAWDIGYYSEKLRQHRYAITQEELKPYFPEHQVVSGMFAVVQKLYGIQISEVTDVETWHPTVRFFEIRNPDGSLQGQFYLDLYARPNKRGGAWMDECMVRMFTPGCDQIPVAYLVCNFSPPVGDKPALFTHDEVETLFHEFGHGLHHLLTRVDYPGVAGINGVAWDAVELPSQFMENWCWEREALDLFAAHFETGEKLPQALYEKMMAAKNFQSGMQMVRQLEFSLFDFRMHREYDPARGGRIYDILNEVREQVAVIKPPPFNRFAHGFSHIFAGGYAAGYYSYKWAEVLSADAFSLFEERGIFDRETGQSFLHNILEQGGSKDAMELFVAFRGREPQIDALLRHSGISP</sequence>
<keyword evidence="5 9" id="KW-0862">Zinc</keyword>
<keyword evidence="2 9" id="KW-0645">Protease</keyword>
<evidence type="ECO:0000256" key="5">
    <source>
        <dbReference type="ARBA" id="ARBA00022833"/>
    </source>
</evidence>
<dbReference type="PANTHER" id="PTHR11804">
    <property type="entry name" value="PROTEASE M3 THIMET OLIGOPEPTIDASE-RELATED"/>
    <property type="match status" value="1"/>
</dbReference>
<protein>
    <recommendedName>
        <fullName evidence="8">oligopeptidase A</fullName>
        <ecNumber evidence="8">3.4.24.70</ecNumber>
    </recommendedName>
</protein>
<keyword evidence="3 9" id="KW-0479">Metal-binding</keyword>
<dbReference type="InterPro" id="IPR001567">
    <property type="entry name" value="Pept_M3A_M3B_dom"/>
</dbReference>
<dbReference type="InterPro" id="IPR024077">
    <property type="entry name" value="Neurolysin/TOP_dom2"/>
</dbReference>
<evidence type="ECO:0000256" key="8">
    <source>
        <dbReference type="ARBA" id="ARBA00026100"/>
    </source>
</evidence>
<dbReference type="GO" id="GO:0006518">
    <property type="term" value="P:peptide metabolic process"/>
    <property type="evidence" value="ECO:0007669"/>
    <property type="project" value="TreeGrafter"/>
</dbReference>
<dbReference type="InterPro" id="IPR045666">
    <property type="entry name" value="OpdA_N"/>
</dbReference>
<keyword evidence="6 9" id="KW-0482">Metalloprotease</keyword>
<comment type="catalytic activity">
    <reaction evidence="7">
        <text>Hydrolysis of oligopeptides, with broad specificity. Gly or Ala commonly occur as P1 or P1' residues, but more distant residues are also important, as is shown by the fact that Z-Gly-Pro-Gly-|-Gly-Pro-Ala is cleaved, but not Z-(Gly)(5).</text>
        <dbReference type="EC" id="3.4.24.70"/>
    </reaction>
</comment>
<evidence type="ECO:0000256" key="2">
    <source>
        <dbReference type="ARBA" id="ARBA00022670"/>
    </source>
</evidence>
<reference evidence="12 13" key="1">
    <citation type="journal article" date="2015" name="Genome Announc.">
        <title>Complete Genome Sequence of Sedimenticola thiotaurini Strain SIP-G1, a Polyphosphate- and Polyhydroxyalkanoate-Accumulating Sulfur-Oxidizing Gammaproteobacterium Isolated from Salt Marsh Sediments.</title>
        <authorList>
            <person name="Flood B.E."/>
            <person name="Jones D.S."/>
            <person name="Bailey J.V."/>
        </authorList>
    </citation>
    <scope>NUCLEOTIDE SEQUENCE [LARGE SCALE GENOMIC DNA]</scope>
    <source>
        <strain evidence="12 13">SIP-G1</strain>
    </source>
</reference>
<dbReference type="PATRIC" id="fig|1543721.4.peg.2602"/>
<dbReference type="GO" id="GO:0046872">
    <property type="term" value="F:metal ion binding"/>
    <property type="evidence" value="ECO:0007669"/>
    <property type="project" value="UniProtKB-UniRule"/>
</dbReference>
<comment type="cofactor">
    <cofactor evidence="9">
        <name>Zn(2+)</name>
        <dbReference type="ChEBI" id="CHEBI:29105"/>
    </cofactor>
    <text evidence="9">Binds 1 zinc ion.</text>
</comment>
<dbReference type="OrthoDB" id="9773538at2"/>
<comment type="similarity">
    <text evidence="1 9">Belongs to the peptidase M3 family.</text>
</comment>
<dbReference type="RefSeq" id="WP_046859977.1">
    <property type="nucleotide sequence ID" value="NZ_CP011412.1"/>
</dbReference>
<gene>
    <name evidence="12" type="ORF">AAY24_12585</name>
</gene>
<evidence type="ECO:0000259" key="10">
    <source>
        <dbReference type="Pfam" id="PF01432"/>
    </source>
</evidence>
<evidence type="ECO:0000259" key="11">
    <source>
        <dbReference type="Pfam" id="PF19310"/>
    </source>
</evidence>
<dbReference type="EC" id="3.4.24.70" evidence="8"/>
<dbReference type="InterPro" id="IPR024080">
    <property type="entry name" value="Neurolysin/TOP_N"/>
</dbReference>
<evidence type="ECO:0000256" key="7">
    <source>
        <dbReference type="ARBA" id="ARBA00024603"/>
    </source>
</evidence>
<keyword evidence="4 9" id="KW-0378">Hydrolase</keyword>
<dbReference type="GO" id="GO:0006508">
    <property type="term" value="P:proteolysis"/>
    <property type="evidence" value="ECO:0007669"/>
    <property type="project" value="UniProtKB-KW"/>
</dbReference>
<dbReference type="Proteomes" id="UP000034410">
    <property type="component" value="Chromosome"/>
</dbReference>
<dbReference type="FunFam" id="3.40.390.10:FF:000009">
    <property type="entry name" value="Oligopeptidase A"/>
    <property type="match status" value="1"/>
</dbReference>
<dbReference type="KEGG" id="seds:AAY24_12585"/>
<dbReference type="Gene3D" id="3.40.390.10">
    <property type="entry name" value="Collagenase (Catalytic Domain)"/>
    <property type="match status" value="1"/>
</dbReference>
<dbReference type="SUPFAM" id="SSF55486">
    <property type="entry name" value="Metalloproteases ('zincins'), catalytic domain"/>
    <property type="match status" value="1"/>
</dbReference>
<dbReference type="PANTHER" id="PTHR11804:SF84">
    <property type="entry name" value="SACCHAROLYSIN"/>
    <property type="match status" value="1"/>
</dbReference>
<evidence type="ECO:0000256" key="3">
    <source>
        <dbReference type="ARBA" id="ARBA00022723"/>
    </source>
</evidence>
<accession>A0A0F7K280</accession>
<dbReference type="InterPro" id="IPR024079">
    <property type="entry name" value="MetalloPept_cat_dom_sf"/>
</dbReference>
<dbReference type="CDD" id="cd06456">
    <property type="entry name" value="M3A_DCP"/>
    <property type="match status" value="1"/>
</dbReference>
<organism evidence="12 13">
    <name type="scientific">Sedimenticola thiotaurini</name>
    <dbReference type="NCBI Taxonomy" id="1543721"/>
    <lineage>
        <taxon>Bacteria</taxon>
        <taxon>Pseudomonadati</taxon>
        <taxon>Pseudomonadota</taxon>
        <taxon>Gammaproteobacteria</taxon>
        <taxon>Chromatiales</taxon>
        <taxon>Sedimenticolaceae</taxon>
        <taxon>Sedimenticola</taxon>
    </lineage>
</organism>
<evidence type="ECO:0000256" key="9">
    <source>
        <dbReference type="RuleBase" id="RU003435"/>
    </source>
</evidence>
<dbReference type="InterPro" id="IPR034005">
    <property type="entry name" value="M3A_DCP"/>
</dbReference>
<proteinExistence type="inferred from homology"/>
<dbReference type="InterPro" id="IPR045090">
    <property type="entry name" value="Pept_M3A_M3B"/>
</dbReference>
<feature type="domain" description="Oligopeptidase A N-terminal" evidence="11">
    <location>
        <begin position="28"/>
        <end position="147"/>
    </location>
</feature>
<dbReference type="Pfam" id="PF19310">
    <property type="entry name" value="TOP_N"/>
    <property type="match status" value="1"/>
</dbReference>
<evidence type="ECO:0000256" key="1">
    <source>
        <dbReference type="ARBA" id="ARBA00006040"/>
    </source>
</evidence>
<dbReference type="GO" id="GO:0004222">
    <property type="term" value="F:metalloendopeptidase activity"/>
    <property type="evidence" value="ECO:0007669"/>
    <property type="project" value="UniProtKB-EC"/>
</dbReference>
<dbReference type="Pfam" id="PF01432">
    <property type="entry name" value="Peptidase_M3"/>
    <property type="match status" value="1"/>
</dbReference>
<dbReference type="Gene3D" id="1.10.1370.10">
    <property type="entry name" value="Neurolysin, domain 3"/>
    <property type="match status" value="1"/>
</dbReference>